<dbReference type="InterPro" id="IPR042266">
    <property type="entry name" value="PPPDE_sf"/>
</dbReference>
<dbReference type="Gene3D" id="3.90.1720.30">
    <property type="entry name" value="PPPDE domains"/>
    <property type="match status" value="1"/>
</dbReference>
<evidence type="ECO:0000313" key="9">
    <source>
        <dbReference type="Proteomes" id="UP000838763"/>
    </source>
</evidence>
<dbReference type="InterPro" id="IPR027417">
    <property type="entry name" value="P-loop_NTPase"/>
</dbReference>
<dbReference type="InterPro" id="IPR013535">
    <property type="entry name" value="PUL_dom"/>
</dbReference>
<comment type="similarity">
    <text evidence="1">Belongs to the DeSI family.</text>
</comment>
<evidence type="ECO:0000259" key="7">
    <source>
        <dbReference type="PROSITE" id="PS51858"/>
    </source>
</evidence>
<dbReference type="Pfam" id="PF00085">
    <property type="entry name" value="Thioredoxin"/>
    <property type="match status" value="1"/>
</dbReference>
<proteinExistence type="inferred from homology"/>
<keyword evidence="3" id="KW-0378">Hydrolase</keyword>
<feature type="compositionally biased region" description="Basic and acidic residues" evidence="4">
    <location>
        <begin position="723"/>
        <end position="740"/>
    </location>
</feature>
<dbReference type="Gene3D" id="1.25.10.10">
    <property type="entry name" value="Leucine-rich Repeat Variant"/>
    <property type="match status" value="2"/>
</dbReference>
<dbReference type="Gene3D" id="3.40.30.10">
    <property type="entry name" value="Glutaredoxin"/>
    <property type="match status" value="1"/>
</dbReference>
<dbReference type="PROSITE" id="PS51396">
    <property type="entry name" value="PUL"/>
    <property type="match status" value="1"/>
</dbReference>
<dbReference type="PROSITE" id="PS51858">
    <property type="entry name" value="PPPDE"/>
    <property type="match status" value="1"/>
</dbReference>
<evidence type="ECO:0000256" key="2">
    <source>
        <dbReference type="ARBA" id="ARBA00022670"/>
    </source>
</evidence>
<dbReference type="CDD" id="cd02947">
    <property type="entry name" value="TRX_family"/>
    <property type="match status" value="1"/>
</dbReference>
<feature type="domain" description="Thioredoxin" evidence="5">
    <location>
        <begin position="156"/>
        <end position="300"/>
    </location>
</feature>
<feature type="domain" description="PPPDE" evidence="7">
    <location>
        <begin position="1"/>
        <end position="141"/>
    </location>
</feature>
<comment type="caution">
    <text evidence="8">The sequence shown here is derived from an EMBL/GenBank/DDBJ whole genome shotgun (WGS) entry which is preliminary data.</text>
</comment>
<dbReference type="PANTHER" id="PTHR13748">
    <property type="entry name" value="COBW-RELATED"/>
    <property type="match status" value="1"/>
</dbReference>
<feature type="domain" description="PUL" evidence="6">
    <location>
        <begin position="244"/>
        <end position="527"/>
    </location>
</feature>
<dbReference type="InterPro" id="IPR036249">
    <property type="entry name" value="Thioredoxin-like_sf"/>
</dbReference>
<dbReference type="OrthoDB" id="21221at2759"/>
<name>A0A9P1GU99_9PEZI</name>
<dbReference type="SUPFAM" id="SSF52833">
    <property type="entry name" value="Thioredoxin-like"/>
    <property type="match status" value="1"/>
</dbReference>
<dbReference type="PROSITE" id="PS51352">
    <property type="entry name" value="THIOREDOXIN_2"/>
    <property type="match status" value="1"/>
</dbReference>
<accession>A0A9P1GU99</accession>
<dbReference type="SUPFAM" id="SSF52540">
    <property type="entry name" value="P-loop containing nucleoside triphosphate hydrolases"/>
    <property type="match status" value="1"/>
</dbReference>
<dbReference type="GO" id="GO:0008233">
    <property type="term" value="F:peptidase activity"/>
    <property type="evidence" value="ECO:0007669"/>
    <property type="project" value="UniProtKB-KW"/>
</dbReference>
<dbReference type="InterPro" id="IPR011989">
    <property type="entry name" value="ARM-like"/>
</dbReference>
<dbReference type="PANTHER" id="PTHR13748:SF62">
    <property type="entry name" value="COBW DOMAIN-CONTAINING PROTEIN"/>
    <property type="match status" value="1"/>
</dbReference>
<dbReference type="EMBL" id="CALLCH030000001">
    <property type="protein sequence ID" value="CAI4210431.1"/>
    <property type="molecule type" value="Genomic_DNA"/>
</dbReference>
<reference evidence="8" key="1">
    <citation type="submission" date="2022-11" db="EMBL/GenBank/DDBJ databases">
        <authorList>
            <person name="Scott C."/>
            <person name="Bruce N."/>
        </authorList>
    </citation>
    <scope>NUCLEOTIDE SEQUENCE</scope>
</reference>
<keyword evidence="9" id="KW-1185">Reference proteome</keyword>
<gene>
    <name evidence="8" type="ORF">PPNO1_LOCUS234</name>
</gene>
<dbReference type="InterPro" id="IPR051316">
    <property type="entry name" value="Zinc-reg_GTPase_activator"/>
</dbReference>
<evidence type="ECO:0000256" key="4">
    <source>
        <dbReference type="SAM" id="MobiDB-lite"/>
    </source>
</evidence>
<dbReference type="AlphaFoldDB" id="A0A9P1GU99"/>
<keyword evidence="2" id="KW-0645">Protease</keyword>
<dbReference type="SMART" id="SM01179">
    <property type="entry name" value="DUF862"/>
    <property type="match status" value="1"/>
</dbReference>
<dbReference type="Pfam" id="PF08324">
    <property type="entry name" value="PUL"/>
    <property type="match status" value="1"/>
</dbReference>
<evidence type="ECO:0000259" key="6">
    <source>
        <dbReference type="PROSITE" id="PS51396"/>
    </source>
</evidence>
<evidence type="ECO:0000313" key="8">
    <source>
        <dbReference type="EMBL" id="CAI4210431.1"/>
    </source>
</evidence>
<dbReference type="InterPro" id="IPR008580">
    <property type="entry name" value="PPPDE_dom"/>
</dbReference>
<sequence length="886" mass="96502">MDVHLLVYDLSQGLARNMSMGLLGFQLDAIYHTSIELNGREYVYDGGIVSIIPGSSHLGRPLERLPLGKTELPMDVVQEYIESLRPIFTAEAYDLFKHNCNNFSDSLATFLVGEGIPDHILHMPQAVLDSPMGRMLLPQLTQSVNATRQRGSILGIQDTSQAPPTAAFGQQGGRVRVVNNLQELDTLLDQAKASCAVVFFTSATCPPCKAAYPLYDQLAAEVGERGYLIKVDIGHAFDVGQRYSVRATPTFTTFLKDGVAHAPSQVVESPDLLRTSPKPVLYSKVPPVPKLLAKMGAASQNPAVADLTRFIASRDKDGPASATLPDVKAVASFIQESVETLPIEVLFSVVDLFRCALADARMSGFFAEEAEHKTVASILTKVNESTSCPYALRLVTLQMAQIIELISSSFLDDAHSNTRVSAASLMFNVTLANEQVRRGGHGHPLPEDDQVELAASVLEAIGQEDSSPEALHGMLAALGHLVYETPLDSELADLLRALDAESTVTAKKKVFPNQNLVTEKETPGVSIRNFGTMAAIPITIVTGFLGAGKTTLILNLIPQLKETNPDYKLALLKNEFGDLAVDSQLASSNAISGVRELLNGCICCNLVGQLGEALEQLRETVTPDRIIVGEETGRYTLDGVVSVIDVENWEGYEDTSYTARIQARYTDLVVFNKWEPCSEMRFDICLDRLGDLEVDVAWVKSKKGWVSADLIFGVDGALAKDLAEHHGDGAGDGHEHDHDHGHAHKHNHQSEVEVLSVEVSSPETGSAIDTTKLMSLLKAAPKDEVYRIKSVLTLSAAPHNSDDDEKMPAAANPRGRYILNWAFGRWTFNPLAEEASEHESSDKTTLRMTMIFARYSSTKWKKKLEAGGFLDLEGDNKGELKVTKIA</sequence>
<dbReference type="GO" id="GO:0005737">
    <property type="term" value="C:cytoplasm"/>
    <property type="evidence" value="ECO:0007669"/>
    <property type="project" value="TreeGrafter"/>
</dbReference>
<dbReference type="GO" id="GO:0006508">
    <property type="term" value="P:proteolysis"/>
    <property type="evidence" value="ECO:0007669"/>
    <property type="project" value="UniProtKB-KW"/>
</dbReference>
<evidence type="ECO:0000256" key="3">
    <source>
        <dbReference type="ARBA" id="ARBA00022801"/>
    </source>
</evidence>
<dbReference type="InterPro" id="IPR013766">
    <property type="entry name" value="Thioredoxin_domain"/>
</dbReference>
<evidence type="ECO:0008006" key="10">
    <source>
        <dbReference type="Google" id="ProtNLM"/>
    </source>
</evidence>
<feature type="region of interest" description="Disordered" evidence="4">
    <location>
        <begin position="723"/>
        <end position="750"/>
    </location>
</feature>
<evidence type="ECO:0000259" key="5">
    <source>
        <dbReference type="PROSITE" id="PS51352"/>
    </source>
</evidence>
<dbReference type="Pfam" id="PF05903">
    <property type="entry name" value="Peptidase_C97"/>
    <property type="match status" value="1"/>
</dbReference>
<dbReference type="Gene3D" id="3.40.50.300">
    <property type="entry name" value="P-loop containing nucleotide triphosphate hydrolases"/>
    <property type="match status" value="1"/>
</dbReference>
<evidence type="ECO:0000256" key="1">
    <source>
        <dbReference type="ARBA" id="ARBA00008140"/>
    </source>
</evidence>
<protein>
    <recommendedName>
        <fullName evidence="10">Thioredoxin domain-containing protein</fullName>
    </recommendedName>
</protein>
<dbReference type="InterPro" id="IPR003495">
    <property type="entry name" value="CobW/HypB/UreG_nucleotide-bd"/>
</dbReference>
<dbReference type="Proteomes" id="UP000838763">
    <property type="component" value="Unassembled WGS sequence"/>
</dbReference>
<organism evidence="8 9">
    <name type="scientific">Parascedosporium putredinis</name>
    <dbReference type="NCBI Taxonomy" id="1442378"/>
    <lineage>
        <taxon>Eukaryota</taxon>
        <taxon>Fungi</taxon>
        <taxon>Dikarya</taxon>
        <taxon>Ascomycota</taxon>
        <taxon>Pezizomycotina</taxon>
        <taxon>Sordariomycetes</taxon>
        <taxon>Hypocreomycetidae</taxon>
        <taxon>Microascales</taxon>
        <taxon>Microascaceae</taxon>
        <taxon>Parascedosporium</taxon>
    </lineage>
</organism>
<dbReference type="Pfam" id="PF02492">
    <property type="entry name" value="cobW"/>
    <property type="match status" value="1"/>
</dbReference>